<dbReference type="AlphaFoldDB" id="A0A1H0X7B3"/>
<sequence>MASGPGDNDEAAGRLALSGLFGFVLLVPPLITLFSRGGPVLGVSRLWLYLLVSWSVVILLVALFSRRAE</sequence>
<gene>
    <name evidence="2" type="ORF">SAMN05421507_14410</name>
</gene>
<feature type="transmembrane region" description="Helical" evidence="1">
    <location>
        <begin position="12"/>
        <end position="34"/>
    </location>
</feature>
<dbReference type="EMBL" id="FNIX01000044">
    <property type="protein sequence ID" value="SDP98838.1"/>
    <property type="molecule type" value="Genomic_DNA"/>
</dbReference>
<dbReference type="STRING" id="641025.SAMN05421507_14410"/>
<protein>
    <submittedName>
        <fullName evidence="2">Uncharacterized protein</fullName>
    </submittedName>
</protein>
<keyword evidence="1" id="KW-1133">Transmembrane helix</keyword>
<keyword evidence="1" id="KW-0472">Membrane</keyword>
<reference evidence="3" key="1">
    <citation type="submission" date="2016-10" db="EMBL/GenBank/DDBJ databases">
        <authorList>
            <person name="Varghese N."/>
            <person name="Submissions S."/>
        </authorList>
    </citation>
    <scope>NUCLEOTIDE SEQUENCE [LARGE SCALE GENOMIC DNA]</scope>
    <source>
        <strain evidence="3">CGMCC 4.6609</strain>
    </source>
</reference>
<organism evidence="2 3">
    <name type="scientific">Lentzea jiangxiensis</name>
    <dbReference type="NCBI Taxonomy" id="641025"/>
    <lineage>
        <taxon>Bacteria</taxon>
        <taxon>Bacillati</taxon>
        <taxon>Actinomycetota</taxon>
        <taxon>Actinomycetes</taxon>
        <taxon>Pseudonocardiales</taxon>
        <taxon>Pseudonocardiaceae</taxon>
        <taxon>Lentzea</taxon>
    </lineage>
</organism>
<keyword evidence="3" id="KW-1185">Reference proteome</keyword>
<feature type="transmembrane region" description="Helical" evidence="1">
    <location>
        <begin position="46"/>
        <end position="64"/>
    </location>
</feature>
<accession>A0A1H0X7B3</accession>
<dbReference type="Proteomes" id="UP000199691">
    <property type="component" value="Unassembled WGS sequence"/>
</dbReference>
<keyword evidence="1" id="KW-0812">Transmembrane</keyword>
<dbReference type="RefSeq" id="WP_143023109.1">
    <property type="nucleotide sequence ID" value="NZ_FNIX01000044.1"/>
</dbReference>
<evidence type="ECO:0000256" key="1">
    <source>
        <dbReference type="SAM" id="Phobius"/>
    </source>
</evidence>
<name>A0A1H0X7B3_9PSEU</name>
<evidence type="ECO:0000313" key="3">
    <source>
        <dbReference type="Proteomes" id="UP000199691"/>
    </source>
</evidence>
<dbReference type="OrthoDB" id="3700792at2"/>
<proteinExistence type="predicted"/>
<evidence type="ECO:0000313" key="2">
    <source>
        <dbReference type="EMBL" id="SDP98838.1"/>
    </source>
</evidence>